<evidence type="ECO:0000313" key="2">
    <source>
        <dbReference type="EMBL" id="KAF2145317.1"/>
    </source>
</evidence>
<evidence type="ECO:0000313" key="3">
    <source>
        <dbReference type="Proteomes" id="UP000799438"/>
    </source>
</evidence>
<proteinExistence type="predicted"/>
<dbReference type="GeneID" id="54297312"/>
<accession>A0A6A6BR74</accession>
<dbReference type="RefSeq" id="XP_033401029.1">
    <property type="nucleotide sequence ID" value="XM_033539816.1"/>
</dbReference>
<dbReference type="OrthoDB" id="2101473at2759"/>
<dbReference type="Pfam" id="PF04299">
    <property type="entry name" value="FMN_bind_2"/>
    <property type="match status" value="1"/>
</dbReference>
<protein>
    <recommendedName>
        <fullName evidence="4">Transcriptional regulator</fullName>
    </recommendedName>
</protein>
<dbReference type="Gene3D" id="2.30.110.10">
    <property type="entry name" value="Electron Transport, Fmn-binding Protein, Chain A"/>
    <property type="match status" value="1"/>
</dbReference>
<dbReference type="PANTHER" id="PTHR35802:SF1">
    <property type="entry name" value="PROTEASE SYNTHASE AND SPORULATION PROTEIN PAI 2"/>
    <property type="match status" value="1"/>
</dbReference>
<dbReference type="PANTHER" id="PTHR35802">
    <property type="entry name" value="PROTEASE SYNTHASE AND SPORULATION PROTEIN PAI 2"/>
    <property type="match status" value="1"/>
</dbReference>
<organism evidence="2 3">
    <name type="scientific">Aplosporella prunicola CBS 121167</name>
    <dbReference type="NCBI Taxonomy" id="1176127"/>
    <lineage>
        <taxon>Eukaryota</taxon>
        <taxon>Fungi</taxon>
        <taxon>Dikarya</taxon>
        <taxon>Ascomycota</taxon>
        <taxon>Pezizomycotina</taxon>
        <taxon>Dothideomycetes</taxon>
        <taxon>Dothideomycetes incertae sedis</taxon>
        <taxon>Botryosphaeriales</taxon>
        <taxon>Aplosporellaceae</taxon>
        <taxon>Aplosporella</taxon>
    </lineage>
</organism>
<gene>
    <name evidence="2" type="ORF">K452DRAFT_283675</name>
</gene>
<dbReference type="SUPFAM" id="SSF50475">
    <property type="entry name" value="FMN-binding split barrel"/>
    <property type="match status" value="1"/>
</dbReference>
<dbReference type="EMBL" id="ML995477">
    <property type="protein sequence ID" value="KAF2145317.1"/>
    <property type="molecule type" value="Genomic_DNA"/>
</dbReference>
<feature type="region of interest" description="Disordered" evidence="1">
    <location>
        <begin position="231"/>
        <end position="251"/>
    </location>
</feature>
<keyword evidence="3" id="KW-1185">Reference proteome</keyword>
<evidence type="ECO:0000256" key="1">
    <source>
        <dbReference type="SAM" id="MobiDB-lite"/>
    </source>
</evidence>
<sequence>MYLRAIHTERHIPTLRGFIRANPLGIFTTAIDSPSFPFLQSSHIPFILDVQDESSETELGILRGHMARANPQAKALVEHLKSTQGSEDDNKSGSPLQLSRDVMILFNGPMDHYITPKFYTESKPATGKVVPTWNYSAVQAYGKITVYFDSKAPSTDSFLSKQVAEFTHQSETQIMGYEKPWKVDDAPPPYIDALKKAIIGIEIEIKDMAGKWKMSQEMTAGDRQGIANGFDNLGTEEGKQMAETVRERGSL</sequence>
<name>A0A6A6BR74_9PEZI</name>
<reference evidence="2" key="1">
    <citation type="journal article" date="2020" name="Stud. Mycol.">
        <title>101 Dothideomycetes genomes: a test case for predicting lifestyles and emergence of pathogens.</title>
        <authorList>
            <person name="Haridas S."/>
            <person name="Albert R."/>
            <person name="Binder M."/>
            <person name="Bloem J."/>
            <person name="Labutti K."/>
            <person name="Salamov A."/>
            <person name="Andreopoulos B."/>
            <person name="Baker S."/>
            <person name="Barry K."/>
            <person name="Bills G."/>
            <person name="Bluhm B."/>
            <person name="Cannon C."/>
            <person name="Castanera R."/>
            <person name="Culley D."/>
            <person name="Daum C."/>
            <person name="Ezra D."/>
            <person name="Gonzalez J."/>
            <person name="Henrissat B."/>
            <person name="Kuo A."/>
            <person name="Liang C."/>
            <person name="Lipzen A."/>
            <person name="Lutzoni F."/>
            <person name="Magnuson J."/>
            <person name="Mondo S."/>
            <person name="Nolan M."/>
            <person name="Ohm R."/>
            <person name="Pangilinan J."/>
            <person name="Park H.-J."/>
            <person name="Ramirez L."/>
            <person name="Alfaro M."/>
            <person name="Sun H."/>
            <person name="Tritt A."/>
            <person name="Yoshinaga Y."/>
            <person name="Zwiers L.-H."/>
            <person name="Turgeon B."/>
            <person name="Goodwin S."/>
            <person name="Spatafora J."/>
            <person name="Crous P."/>
            <person name="Grigoriev I."/>
        </authorList>
    </citation>
    <scope>NUCLEOTIDE SEQUENCE</scope>
    <source>
        <strain evidence="2">CBS 121167</strain>
    </source>
</reference>
<dbReference type="InterPro" id="IPR007396">
    <property type="entry name" value="TR_PAI2-type"/>
</dbReference>
<feature type="non-terminal residue" evidence="2">
    <location>
        <position position="1"/>
    </location>
</feature>
<dbReference type="InterPro" id="IPR012349">
    <property type="entry name" value="Split_barrel_FMN-bd"/>
</dbReference>
<evidence type="ECO:0008006" key="4">
    <source>
        <dbReference type="Google" id="ProtNLM"/>
    </source>
</evidence>
<dbReference type="PIRSF" id="PIRSF010372">
    <property type="entry name" value="PaiB"/>
    <property type="match status" value="1"/>
</dbReference>
<dbReference type="Proteomes" id="UP000799438">
    <property type="component" value="Unassembled WGS sequence"/>
</dbReference>
<dbReference type="AlphaFoldDB" id="A0A6A6BR74"/>
<feature type="compositionally biased region" description="Basic and acidic residues" evidence="1">
    <location>
        <begin position="236"/>
        <end position="251"/>
    </location>
</feature>